<sequence length="91" mass="10245">MTGNLQSVLRFMKGSHVPSHVHGIIQSSSQRFTSHVSASHQMLLSQQGQMLEHYPQAPLGGAQGLLASLRFFCNGFRAQYQENRDDERRFA</sequence>
<proteinExistence type="predicted"/>
<gene>
    <name evidence="1" type="ORF">GDO81_023172</name>
</gene>
<accession>A0AAV6YNF7</accession>
<protein>
    <submittedName>
        <fullName evidence="1">Uncharacterized protein</fullName>
    </submittedName>
</protein>
<reference evidence="1" key="1">
    <citation type="thesis" date="2020" institute="ProQuest LLC" country="789 East Eisenhower Parkway, Ann Arbor, MI, USA">
        <title>Comparative Genomics and Chromosome Evolution.</title>
        <authorList>
            <person name="Mudd A.B."/>
        </authorList>
    </citation>
    <scope>NUCLEOTIDE SEQUENCE</scope>
    <source>
        <strain evidence="1">237g6f4</strain>
        <tissue evidence="1">Blood</tissue>
    </source>
</reference>
<evidence type="ECO:0000313" key="2">
    <source>
        <dbReference type="Proteomes" id="UP000824782"/>
    </source>
</evidence>
<dbReference type="AlphaFoldDB" id="A0AAV6YNF7"/>
<name>A0AAV6YNF7_ENGPU</name>
<keyword evidence="2" id="KW-1185">Reference proteome</keyword>
<evidence type="ECO:0000313" key="1">
    <source>
        <dbReference type="EMBL" id="KAG8538166.1"/>
    </source>
</evidence>
<comment type="caution">
    <text evidence="1">The sequence shown here is derived from an EMBL/GenBank/DDBJ whole genome shotgun (WGS) entry which is preliminary data.</text>
</comment>
<dbReference type="EMBL" id="WNYA01023361">
    <property type="protein sequence ID" value="KAG8538166.1"/>
    <property type="molecule type" value="Genomic_DNA"/>
</dbReference>
<organism evidence="1 2">
    <name type="scientific">Engystomops pustulosus</name>
    <name type="common">Tungara frog</name>
    <name type="synonym">Physalaemus pustulosus</name>
    <dbReference type="NCBI Taxonomy" id="76066"/>
    <lineage>
        <taxon>Eukaryota</taxon>
        <taxon>Metazoa</taxon>
        <taxon>Chordata</taxon>
        <taxon>Craniata</taxon>
        <taxon>Vertebrata</taxon>
        <taxon>Euteleostomi</taxon>
        <taxon>Amphibia</taxon>
        <taxon>Batrachia</taxon>
        <taxon>Anura</taxon>
        <taxon>Neobatrachia</taxon>
        <taxon>Hyloidea</taxon>
        <taxon>Leptodactylidae</taxon>
        <taxon>Leiuperinae</taxon>
        <taxon>Engystomops</taxon>
    </lineage>
</organism>
<dbReference type="Proteomes" id="UP000824782">
    <property type="component" value="Unassembled WGS sequence"/>
</dbReference>